<gene>
    <name evidence="5" type="ORF">SAMN06272737_10112</name>
</gene>
<evidence type="ECO:0000256" key="3">
    <source>
        <dbReference type="ARBA" id="ARBA00023163"/>
    </source>
</evidence>
<dbReference type="Proteomes" id="UP000198403">
    <property type="component" value="Unassembled WGS sequence"/>
</dbReference>
<keyword evidence="2" id="KW-0238">DNA-binding</keyword>
<dbReference type="CDD" id="cd06267">
    <property type="entry name" value="PBP1_LacI_sugar_binding-like"/>
    <property type="match status" value="1"/>
</dbReference>
<dbReference type="PANTHER" id="PTHR30146:SF109">
    <property type="entry name" value="HTH-TYPE TRANSCRIPTIONAL REGULATOR GALS"/>
    <property type="match status" value="1"/>
</dbReference>
<keyword evidence="1" id="KW-0805">Transcription regulation</keyword>
<dbReference type="PROSITE" id="PS50932">
    <property type="entry name" value="HTH_LACI_2"/>
    <property type="match status" value="1"/>
</dbReference>
<evidence type="ECO:0000313" key="6">
    <source>
        <dbReference type="Proteomes" id="UP000198403"/>
    </source>
</evidence>
<proteinExistence type="predicted"/>
<reference evidence="5 6" key="1">
    <citation type="submission" date="2017-06" db="EMBL/GenBank/DDBJ databases">
        <authorList>
            <person name="Kim H.J."/>
            <person name="Triplett B.A."/>
        </authorList>
    </citation>
    <scope>NUCLEOTIDE SEQUENCE [LARGE SCALE GENOMIC DNA]</scope>
    <source>
        <strain evidence="5 6">DSM 44272</strain>
    </source>
</reference>
<dbReference type="GO" id="GO:0003700">
    <property type="term" value="F:DNA-binding transcription factor activity"/>
    <property type="evidence" value="ECO:0007669"/>
    <property type="project" value="TreeGrafter"/>
</dbReference>
<dbReference type="InterPro" id="IPR000843">
    <property type="entry name" value="HTH_LacI"/>
</dbReference>
<accession>A0A238ULC6</accession>
<feature type="domain" description="HTH lacI-type" evidence="4">
    <location>
        <begin position="2"/>
        <end position="56"/>
    </location>
</feature>
<sequence length="391" mass="41289">MTTMRDVAVLAKVSAKTVSRVFNDDPHVLPETRARVADAMRELGYVPNSLARTFRTGRSPVLGVAVPDIADPFFAVIAKAVEEVAARADMGVVVSSLGYDPQREAGALESLLRRSLSGLVVAPTSQDQGHLGTWAARLPVVFVDRPPRGLTADAFLGDDHEGGRIATEHLISHGHREIAFVGDDPRTSTTGQRLAGYRSALVDAGLEPSGNLVTFGAWGSRGASDSCSRSAPDGATDPSRAEQVVGRLRRAGPPPTALVSADARTTMTLVPALAGSTWAVVGFGDFPMAHMLSPALTVIDQDPATLGHMAAERVIQRLATPGRRFRRRTVTPVRLVERRSCWSPAQSAVLFPSSFPGAGPSASHVQAATPDAHAHRPAAIPVPSLVEEPTP</sequence>
<dbReference type="GO" id="GO:0000976">
    <property type="term" value="F:transcription cis-regulatory region binding"/>
    <property type="evidence" value="ECO:0007669"/>
    <property type="project" value="TreeGrafter"/>
</dbReference>
<dbReference type="InterPro" id="IPR010982">
    <property type="entry name" value="Lambda_DNA-bd_dom_sf"/>
</dbReference>
<keyword evidence="3" id="KW-0804">Transcription</keyword>
<dbReference type="Gene3D" id="3.40.50.2300">
    <property type="match status" value="2"/>
</dbReference>
<evidence type="ECO:0000313" key="5">
    <source>
        <dbReference type="EMBL" id="SNR22912.1"/>
    </source>
</evidence>
<dbReference type="Pfam" id="PF00356">
    <property type="entry name" value="LacI"/>
    <property type="match status" value="1"/>
</dbReference>
<dbReference type="Gene3D" id="1.10.260.40">
    <property type="entry name" value="lambda repressor-like DNA-binding domains"/>
    <property type="match status" value="1"/>
</dbReference>
<protein>
    <submittedName>
        <fullName evidence="5">Transcriptional regulator, LacI family</fullName>
    </submittedName>
</protein>
<evidence type="ECO:0000256" key="1">
    <source>
        <dbReference type="ARBA" id="ARBA00023015"/>
    </source>
</evidence>
<dbReference type="AlphaFoldDB" id="A0A238ULC6"/>
<organism evidence="5 6">
    <name type="scientific">Blastococcus mobilis</name>
    <dbReference type="NCBI Taxonomy" id="1938746"/>
    <lineage>
        <taxon>Bacteria</taxon>
        <taxon>Bacillati</taxon>
        <taxon>Actinomycetota</taxon>
        <taxon>Actinomycetes</taxon>
        <taxon>Geodermatophilales</taxon>
        <taxon>Geodermatophilaceae</taxon>
        <taxon>Blastococcus</taxon>
    </lineage>
</organism>
<name>A0A238ULC6_9ACTN</name>
<dbReference type="PANTHER" id="PTHR30146">
    <property type="entry name" value="LACI-RELATED TRANSCRIPTIONAL REPRESSOR"/>
    <property type="match status" value="1"/>
</dbReference>
<dbReference type="InterPro" id="IPR046335">
    <property type="entry name" value="LacI/GalR-like_sensor"/>
</dbReference>
<dbReference type="RefSeq" id="WP_176445336.1">
    <property type="nucleotide sequence ID" value="NZ_FZNO01000001.1"/>
</dbReference>
<evidence type="ECO:0000259" key="4">
    <source>
        <dbReference type="PROSITE" id="PS50932"/>
    </source>
</evidence>
<dbReference type="CDD" id="cd01392">
    <property type="entry name" value="HTH_LacI"/>
    <property type="match status" value="1"/>
</dbReference>
<dbReference type="SUPFAM" id="SSF47413">
    <property type="entry name" value="lambda repressor-like DNA-binding domains"/>
    <property type="match status" value="1"/>
</dbReference>
<keyword evidence="6" id="KW-1185">Reference proteome</keyword>
<dbReference type="InterPro" id="IPR028082">
    <property type="entry name" value="Peripla_BP_I"/>
</dbReference>
<evidence type="ECO:0000256" key="2">
    <source>
        <dbReference type="ARBA" id="ARBA00023125"/>
    </source>
</evidence>
<dbReference type="EMBL" id="FZNO01000001">
    <property type="protein sequence ID" value="SNR22912.1"/>
    <property type="molecule type" value="Genomic_DNA"/>
</dbReference>
<dbReference type="Pfam" id="PF13377">
    <property type="entry name" value="Peripla_BP_3"/>
    <property type="match status" value="1"/>
</dbReference>
<dbReference type="SUPFAM" id="SSF53822">
    <property type="entry name" value="Periplasmic binding protein-like I"/>
    <property type="match status" value="1"/>
</dbReference>
<dbReference type="SMART" id="SM00354">
    <property type="entry name" value="HTH_LACI"/>
    <property type="match status" value="1"/>
</dbReference>